<sequence>MNLIRRVNLTGEDPYSLQESSGKYNFREIKWNRESLSS</sequence>
<dbReference type="EMBL" id="BARS01009282">
    <property type="protein sequence ID" value="GAF72456.1"/>
    <property type="molecule type" value="Genomic_DNA"/>
</dbReference>
<gene>
    <name evidence="1" type="ORF">S01H1_17489</name>
</gene>
<comment type="caution">
    <text evidence="1">The sequence shown here is derived from an EMBL/GenBank/DDBJ whole genome shotgun (WGS) entry which is preliminary data.</text>
</comment>
<reference evidence="1" key="1">
    <citation type="journal article" date="2014" name="Front. Microbiol.">
        <title>High frequency of phylogenetically diverse reductive dehalogenase-homologous genes in deep subseafloor sedimentary metagenomes.</title>
        <authorList>
            <person name="Kawai M."/>
            <person name="Futagami T."/>
            <person name="Toyoda A."/>
            <person name="Takaki Y."/>
            <person name="Nishi S."/>
            <person name="Hori S."/>
            <person name="Arai W."/>
            <person name="Tsubouchi T."/>
            <person name="Morono Y."/>
            <person name="Uchiyama I."/>
            <person name="Ito T."/>
            <person name="Fujiyama A."/>
            <person name="Inagaki F."/>
            <person name="Takami H."/>
        </authorList>
    </citation>
    <scope>NUCLEOTIDE SEQUENCE</scope>
    <source>
        <strain evidence="1">Expedition CK06-06</strain>
    </source>
</reference>
<organism evidence="1">
    <name type="scientific">marine sediment metagenome</name>
    <dbReference type="NCBI Taxonomy" id="412755"/>
    <lineage>
        <taxon>unclassified sequences</taxon>
        <taxon>metagenomes</taxon>
        <taxon>ecological metagenomes</taxon>
    </lineage>
</organism>
<evidence type="ECO:0000313" key="1">
    <source>
        <dbReference type="EMBL" id="GAF72456.1"/>
    </source>
</evidence>
<accession>X0SBE7</accession>
<proteinExistence type="predicted"/>
<name>X0SBE7_9ZZZZ</name>
<protein>
    <submittedName>
        <fullName evidence="1">Uncharacterized protein</fullName>
    </submittedName>
</protein>
<feature type="non-terminal residue" evidence="1">
    <location>
        <position position="38"/>
    </location>
</feature>
<dbReference type="AlphaFoldDB" id="X0SBE7"/>